<feature type="chain" id="PRO_5046735249" evidence="6">
    <location>
        <begin position="31"/>
        <end position="508"/>
    </location>
</feature>
<feature type="domain" description="TGF-beta family profile" evidence="7">
    <location>
        <begin position="375"/>
        <end position="508"/>
    </location>
</feature>
<comment type="subcellular location">
    <subcellularLocation>
        <location evidence="1">Secreted</location>
    </subcellularLocation>
</comment>
<proteinExistence type="inferred from homology"/>
<accession>A0ABR4QBE0</accession>
<comment type="caution">
    <text evidence="8">The sequence shown here is derived from an EMBL/GenBank/DDBJ whole genome shotgun (WGS) entry which is preliminary data.</text>
</comment>
<dbReference type="PANTHER" id="PTHR11848">
    <property type="entry name" value="TGF-BETA FAMILY"/>
    <property type="match status" value="1"/>
</dbReference>
<keyword evidence="9" id="KW-1185">Reference proteome</keyword>
<evidence type="ECO:0000256" key="5">
    <source>
        <dbReference type="SAM" id="MobiDB-lite"/>
    </source>
</evidence>
<name>A0ABR4QBE0_9CEST</name>
<dbReference type="InterPro" id="IPR015615">
    <property type="entry name" value="TGF-beta-rel"/>
</dbReference>
<evidence type="ECO:0000313" key="9">
    <source>
        <dbReference type="Proteomes" id="UP001651158"/>
    </source>
</evidence>
<dbReference type="PROSITE" id="PS51362">
    <property type="entry name" value="TGF_BETA_2"/>
    <property type="match status" value="1"/>
</dbReference>
<dbReference type="Proteomes" id="UP001651158">
    <property type="component" value="Unassembled WGS sequence"/>
</dbReference>
<dbReference type="SUPFAM" id="SSF57501">
    <property type="entry name" value="Cystine-knot cytokines"/>
    <property type="match status" value="1"/>
</dbReference>
<evidence type="ECO:0000256" key="6">
    <source>
        <dbReference type="SAM" id="SignalP"/>
    </source>
</evidence>
<comment type="similarity">
    <text evidence="2 4">Belongs to the TGF-beta family.</text>
</comment>
<dbReference type="InterPro" id="IPR001839">
    <property type="entry name" value="TGF-b_C"/>
</dbReference>
<dbReference type="SMART" id="SM00204">
    <property type="entry name" value="TGFB"/>
    <property type="match status" value="1"/>
</dbReference>
<evidence type="ECO:0000256" key="4">
    <source>
        <dbReference type="RuleBase" id="RU000354"/>
    </source>
</evidence>
<organism evidence="8 9">
    <name type="scientific">Taenia crassiceps</name>
    <dbReference type="NCBI Taxonomy" id="6207"/>
    <lineage>
        <taxon>Eukaryota</taxon>
        <taxon>Metazoa</taxon>
        <taxon>Spiralia</taxon>
        <taxon>Lophotrochozoa</taxon>
        <taxon>Platyhelminthes</taxon>
        <taxon>Cestoda</taxon>
        <taxon>Eucestoda</taxon>
        <taxon>Cyclophyllidea</taxon>
        <taxon>Taeniidae</taxon>
        <taxon>Taenia</taxon>
    </lineage>
</organism>
<reference evidence="8 9" key="1">
    <citation type="journal article" date="2022" name="Front. Cell. Infect. Microbiol.">
        <title>The Genomes of Two Strains of Taenia crassiceps the Animal Model for the Study of Human Cysticercosis.</title>
        <authorList>
            <person name="Bobes R.J."/>
            <person name="Estrada K."/>
            <person name="Rios-Valencia D.G."/>
            <person name="Calderon-Gallegos A."/>
            <person name="de la Torre P."/>
            <person name="Carrero J.C."/>
            <person name="Sanchez-Flores A."/>
            <person name="Laclette J.P."/>
        </authorList>
    </citation>
    <scope>NUCLEOTIDE SEQUENCE [LARGE SCALE GENOMIC DNA]</scope>
    <source>
        <strain evidence="8">WFUcys</strain>
    </source>
</reference>
<feature type="region of interest" description="Disordered" evidence="5">
    <location>
        <begin position="45"/>
        <end position="95"/>
    </location>
</feature>
<dbReference type="InterPro" id="IPR029034">
    <property type="entry name" value="Cystine-knot_cytokine"/>
</dbReference>
<keyword evidence="4" id="KW-0339">Growth factor</keyword>
<evidence type="ECO:0000256" key="2">
    <source>
        <dbReference type="ARBA" id="ARBA00006656"/>
    </source>
</evidence>
<keyword evidence="6" id="KW-0732">Signal</keyword>
<evidence type="ECO:0000313" key="8">
    <source>
        <dbReference type="EMBL" id="KAL5106939.1"/>
    </source>
</evidence>
<sequence>MTITVPMKCGILLIALALMIMLCNCPLSHAIFGQPAIMEGALLGDQDQEEEEEEERMWVDPVPKIGDNEENSVEDVETKRTVEEEEEREREAKRRAEEEEFARHIHIEKFKRTLLQRLHLTAPPDFSQHGGMANRTHGRHVLRSLPLALQGRLLKQMRAEDGAAEPPPDRTDERETLILLKHLHWKLPNVASATFGIEMADDVDPSRIKSAFLRFETKNPMLKGEQLEVWEIFMTSQEEEEELTKEAVDQPPLEHYNNLTWMFERHPNGYTSLPAPAVIRGTLGSLAEHRRAGSIRIRPGRLAETFVPSCPGLVQVTFEISGSFAQWMSHRRRMPLMRKLIRSILVICPKCSSHVDPVDVNKGILEIHHRNVVRRIRRSLDSNGSHHVPIGNPCSPKGHKFSCCTQPFSLNLEDVGWNNWILHPKTVEPNYCHGSCQADGIQKTPHSDLMHMYRSQNYDHLSEVQREAMLSCCHPIKMASTSVLYVDPDNELHMDTLHNIIVLECGCS</sequence>
<keyword evidence="3" id="KW-0964">Secreted</keyword>
<dbReference type="Pfam" id="PF00019">
    <property type="entry name" value="TGF_beta"/>
    <property type="match status" value="1"/>
</dbReference>
<dbReference type="Gene3D" id="2.10.90.10">
    <property type="entry name" value="Cystine-knot cytokines"/>
    <property type="match status" value="1"/>
</dbReference>
<feature type="signal peptide" evidence="6">
    <location>
        <begin position="1"/>
        <end position="30"/>
    </location>
</feature>
<evidence type="ECO:0000256" key="1">
    <source>
        <dbReference type="ARBA" id="ARBA00004613"/>
    </source>
</evidence>
<gene>
    <name evidence="8" type="ORF">TcWFU_006574</name>
</gene>
<dbReference type="EMBL" id="JAKROA010000005">
    <property type="protein sequence ID" value="KAL5106939.1"/>
    <property type="molecule type" value="Genomic_DNA"/>
</dbReference>
<dbReference type="PRINTS" id="PR00669">
    <property type="entry name" value="INHIBINA"/>
</dbReference>
<protein>
    <submittedName>
        <fullName evidence="8">Inhibin beta A chain</fullName>
    </submittedName>
</protein>
<evidence type="ECO:0000259" key="7">
    <source>
        <dbReference type="PROSITE" id="PS51362"/>
    </source>
</evidence>
<dbReference type="CDD" id="cd08698">
    <property type="entry name" value="TGF_beta_SF"/>
    <property type="match status" value="1"/>
</dbReference>
<feature type="compositionally biased region" description="Acidic residues" evidence="5">
    <location>
        <begin position="46"/>
        <end position="55"/>
    </location>
</feature>
<dbReference type="PANTHER" id="PTHR11848:SF309">
    <property type="entry name" value="INHIBIN BETA CHAIN"/>
    <property type="match status" value="1"/>
</dbReference>
<evidence type="ECO:0000256" key="3">
    <source>
        <dbReference type="ARBA" id="ARBA00022525"/>
    </source>
</evidence>